<keyword evidence="3" id="KW-0804">Transcription</keyword>
<comment type="caution">
    <text evidence="6">The sequence shown here is derived from an EMBL/GenBank/DDBJ whole genome shotgun (WGS) entry which is preliminary data.</text>
</comment>
<dbReference type="InterPro" id="IPR050109">
    <property type="entry name" value="HTH-type_TetR-like_transc_reg"/>
</dbReference>
<evidence type="ECO:0000313" key="7">
    <source>
        <dbReference type="Proteomes" id="UP001501231"/>
    </source>
</evidence>
<dbReference type="InterPro" id="IPR001647">
    <property type="entry name" value="HTH_TetR"/>
</dbReference>
<protein>
    <recommendedName>
        <fullName evidence="5">HTH tetR-type domain-containing protein</fullName>
    </recommendedName>
</protein>
<feature type="DNA-binding region" description="H-T-H motif" evidence="4">
    <location>
        <begin position="37"/>
        <end position="56"/>
    </location>
</feature>
<dbReference type="SUPFAM" id="SSF48498">
    <property type="entry name" value="Tetracyclin repressor-like, C-terminal domain"/>
    <property type="match status" value="1"/>
</dbReference>
<evidence type="ECO:0000256" key="1">
    <source>
        <dbReference type="ARBA" id="ARBA00023015"/>
    </source>
</evidence>
<dbReference type="InterPro" id="IPR009057">
    <property type="entry name" value="Homeodomain-like_sf"/>
</dbReference>
<sequence>MTKAAKPDAKARLPLTRKAVLDTALKIVDEAGLDALTIRAIARELGVYPNAVHWHVGSRTNLVGAVASRLFDEITLPDPRKHTWDEWLEVVARQWRDAMHQHPNIAMVAGTHLVTTTGAMPIVERILSVLLDAGFEDESLVDAYNAFVGFVLGWLTVELSREPENADRGWKDEFEEDLDQLDPNTFPALTSAMPRMRNAAFLTRWDSGRQQPMAGAFDAALTVLISGLRASVPKR</sequence>
<accession>A0ABN3ISH8</accession>
<dbReference type="InterPro" id="IPR004111">
    <property type="entry name" value="Repressor_TetR_C"/>
</dbReference>
<feature type="domain" description="HTH tetR-type" evidence="5">
    <location>
        <begin position="14"/>
        <end position="74"/>
    </location>
</feature>
<keyword evidence="2 4" id="KW-0238">DNA-binding</keyword>
<evidence type="ECO:0000256" key="2">
    <source>
        <dbReference type="ARBA" id="ARBA00023125"/>
    </source>
</evidence>
<evidence type="ECO:0000259" key="5">
    <source>
        <dbReference type="PROSITE" id="PS50977"/>
    </source>
</evidence>
<dbReference type="Gene3D" id="1.10.357.10">
    <property type="entry name" value="Tetracycline Repressor, domain 2"/>
    <property type="match status" value="1"/>
</dbReference>
<dbReference type="SUPFAM" id="SSF46689">
    <property type="entry name" value="Homeodomain-like"/>
    <property type="match status" value="1"/>
</dbReference>
<dbReference type="Gene3D" id="1.10.10.60">
    <property type="entry name" value="Homeodomain-like"/>
    <property type="match status" value="1"/>
</dbReference>
<keyword evidence="1" id="KW-0805">Transcription regulation</keyword>
<dbReference type="InterPro" id="IPR036271">
    <property type="entry name" value="Tet_transcr_reg_TetR-rel_C_sf"/>
</dbReference>
<dbReference type="PANTHER" id="PTHR30055:SF151">
    <property type="entry name" value="TRANSCRIPTIONAL REGULATORY PROTEIN"/>
    <property type="match status" value="1"/>
</dbReference>
<reference evidence="6 7" key="1">
    <citation type="journal article" date="2019" name="Int. J. Syst. Evol. Microbiol.">
        <title>The Global Catalogue of Microorganisms (GCM) 10K type strain sequencing project: providing services to taxonomists for standard genome sequencing and annotation.</title>
        <authorList>
            <consortium name="The Broad Institute Genomics Platform"/>
            <consortium name="The Broad Institute Genome Sequencing Center for Infectious Disease"/>
            <person name="Wu L."/>
            <person name="Ma J."/>
        </authorList>
    </citation>
    <scope>NUCLEOTIDE SEQUENCE [LARGE SCALE GENOMIC DNA]</scope>
    <source>
        <strain evidence="6 7">JCM 3325</strain>
    </source>
</reference>
<dbReference type="Pfam" id="PF02909">
    <property type="entry name" value="TetR_C_1"/>
    <property type="match status" value="1"/>
</dbReference>
<dbReference type="PANTHER" id="PTHR30055">
    <property type="entry name" value="HTH-TYPE TRANSCRIPTIONAL REGULATOR RUTR"/>
    <property type="match status" value="1"/>
</dbReference>
<evidence type="ECO:0000256" key="4">
    <source>
        <dbReference type="PROSITE-ProRule" id="PRU00335"/>
    </source>
</evidence>
<dbReference type="Proteomes" id="UP001501231">
    <property type="component" value="Unassembled WGS sequence"/>
</dbReference>
<proteinExistence type="predicted"/>
<dbReference type="PROSITE" id="PS50977">
    <property type="entry name" value="HTH_TETR_2"/>
    <property type="match status" value="1"/>
</dbReference>
<dbReference type="Pfam" id="PF00440">
    <property type="entry name" value="TetR_N"/>
    <property type="match status" value="1"/>
</dbReference>
<evidence type="ECO:0000313" key="6">
    <source>
        <dbReference type="EMBL" id="GAA2411808.1"/>
    </source>
</evidence>
<name>A0ABN3ISH8_9ACTN</name>
<dbReference type="RefSeq" id="WP_344588575.1">
    <property type="nucleotide sequence ID" value="NZ_BAAARW010000006.1"/>
</dbReference>
<evidence type="ECO:0000256" key="3">
    <source>
        <dbReference type="ARBA" id="ARBA00023163"/>
    </source>
</evidence>
<organism evidence="6 7">
    <name type="scientific">Actinomadura vinacea</name>
    <dbReference type="NCBI Taxonomy" id="115336"/>
    <lineage>
        <taxon>Bacteria</taxon>
        <taxon>Bacillati</taxon>
        <taxon>Actinomycetota</taxon>
        <taxon>Actinomycetes</taxon>
        <taxon>Streptosporangiales</taxon>
        <taxon>Thermomonosporaceae</taxon>
        <taxon>Actinomadura</taxon>
    </lineage>
</organism>
<gene>
    <name evidence="6" type="ORF">GCM10010191_21500</name>
</gene>
<keyword evidence="7" id="KW-1185">Reference proteome</keyword>
<dbReference type="EMBL" id="BAAARW010000006">
    <property type="protein sequence ID" value="GAA2411808.1"/>
    <property type="molecule type" value="Genomic_DNA"/>
</dbReference>